<dbReference type="InterPro" id="IPR011051">
    <property type="entry name" value="RmlC_Cupin_sf"/>
</dbReference>
<organism evidence="1 2">
    <name type="scientific">Clostridium aminobutyricum</name>
    <dbReference type="NCBI Taxonomy" id="33953"/>
    <lineage>
        <taxon>Bacteria</taxon>
        <taxon>Bacillati</taxon>
        <taxon>Bacillota</taxon>
        <taxon>Clostridia</taxon>
        <taxon>Eubacteriales</taxon>
        <taxon>Clostridiaceae</taxon>
        <taxon>Clostridium</taxon>
    </lineage>
</organism>
<sequence>MKQLICSKEVEVAFQMGQTSIVVEENALITPAAKDSAKKYGITFSRSQATPVCESPVITSPAITKAVEHSDQAELIYSLLKSLVGKGLLNSAFEAMLNNEVYEAERAPSGLKIVRGNTVKYKPLEIGNTSGNVFCQEFINQNDKSAMMAGFITMESGSTLDLEWPREETVYLIEGALTVAVDQTTYTAQQGDTVFFPKGAKVTLSSKEQMKAFYATNESTIQR</sequence>
<name>A0A939DBJ4_CLOAM</name>
<dbReference type="CDD" id="cd02228">
    <property type="entry name" value="cupin_EutQ"/>
    <property type="match status" value="1"/>
</dbReference>
<dbReference type="RefSeq" id="WP_206583417.1">
    <property type="nucleotide sequence ID" value="NZ_JAFJZZ010000011.1"/>
</dbReference>
<dbReference type="EMBL" id="JAFJZZ010000011">
    <property type="protein sequence ID" value="MBN7774577.1"/>
    <property type="molecule type" value="Genomic_DNA"/>
</dbReference>
<dbReference type="InterPro" id="IPR010424">
    <property type="entry name" value="EutQ"/>
</dbReference>
<comment type="caution">
    <text evidence="1">The sequence shown here is derived from an EMBL/GenBank/DDBJ whole genome shotgun (WGS) entry which is preliminary data.</text>
</comment>
<proteinExistence type="predicted"/>
<dbReference type="InterPro" id="IPR014710">
    <property type="entry name" value="RmlC-like_jellyroll"/>
</dbReference>
<dbReference type="AlphaFoldDB" id="A0A939DBJ4"/>
<dbReference type="Proteomes" id="UP000664545">
    <property type="component" value="Unassembled WGS sequence"/>
</dbReference>
<reference evidence="1" key="1">
    <citation type="submission" date="2021-02" db="EMBL/GenBank/DDBJ databases">
        <title>Abyssanaerobacter marinus gen.nov., sp., nov, anaerobic bacterium isolated from the Onnuri vent field of Indian Ocean and suggestion of Mogibacteriaceae fam. nov., and proposal of reclassification of ambiguous this family's genus member.</title>
        <authorList>
            <person name="Kim Y.J."/>
            <person name="Yang J.-A."/>
        </authorList>
    </citation>
    <scope>NUCLEOTIDE SEQUENCE</scope>
    <source>
        <strain evidence="1">DSM 2634</strain>
    </source>
</reference>
<dbReference type="Pfam" id="PF06249">
    <property type="entry name" value="EutQ"/>
    <property type="match status" value="1"/>
</dbReference>
<gene>
    <name evidence="1" type="ORF">JYB65_14510</name>
</gene>
<dbReference type="PANTHER" id="PTHR36169:SF1">
    <property type="entry name" value="ACETATE KINASE EUTQ"/>
    <property type="match status" value="1"/>
</dbReference>
<accession>A0A939DBJ4</accession>
<keyword evidence="2" id="KW-1185">Reference proteome</keyword>
<evidence type="ECO:0000313" key="2">
    <source>
        <dbReference type="Proteomes" id="UP000664545"/>
    </source>
</evidence>
<dbReference type="SUPFAM" id="SSF51182">
    <property type="entry name" value="RmlC-like cupins"/>
    <property type="match status" value="1"/>
</dbReference>
<dbReference type="Gene3D" id="2.60.120.10">
    <property type="entry name" value="Jelly Rolls"/>
    <property type="match status" value="1"/>
</dbReference>
<evidence type="ECO:0000313" key="1">
    <source>
        <dbReference type="EMBL" id="MBN7774577.1"/>
    </source>
</evidence>
<dbReference type="PANTHER" id="PTHR36169">
    <property type="entry name" value="ETHANOLAMINE UTILIZATION PROTEIN EUTQ"/>
    <property type="match status" value="1"/>
</dbReference>
<protein>
    <submittedName>
        <fullName evidence="1">DUF861 domain-containing protein</fullName>
    </submittedName>
</protein>